<feature type="compositionally biased region" description="Gly residues" evidence="1">
    <location>
        <begin position="140"/>
        <end position="150"/>
    </location>
</feature>
<dbReference type="VEuPathDB" id="CryptoDB:Cvel_8969"/>
<sequence>MFSFSGFLQRLFTGRHRRRKLVRLLGWVWAQSADALHWLDYRCALVLFYARSRFFSIIPDILRQGACLFMIQRPAHEVSPPIPLGYGREYLVSAGGRETADRDRAWSEAAGGSEKNKGSPQRDRDKAVRRGNENAAGRGATRGIGPGLGIGTTVPHSQQQHQGGRGRGMEEEDEAEAEPLSEPEDEDLEVDPSLSVPPHPDSSGQRGTVTSGMLSALAALARVPHQQGDVRPAPPAPPAPAAAARHHPRAVPSHSQHQAGGGPDGLGSSQFVDLEKMKRMEEQLAALAAELSALKQFSPPPP</sequence>
<dbReference type="AlphaFoldDB" id="A0A0G4HW39"/>
<evidence type="ECO:0000313" key="2">
    <source>
        <dbReference type="EMBL" id="CEM48672.1"/>
    </source>
</evidence>
<feature type="compositionally biased region" description="Basic and acidic residues" evidence="1">
    <location>
        <begin position="114"/>
        <end position="132"/>
    </location>
</feature>
<protein>
    <submittedName>
        <fullName evidence="2">Uncharacterized protein</fullName>
    </submittedName>
</protein>
<feature type="compositionally biased region" description="Polar residues" evidence="1">
    <location>
        <begin position="202"/>
        <end position="213"/>
    </location>
</feature>
<reference evidence="2" key="1">
    <citation type="submission" date="2014-11" db="EMBL/GenBank/DDBJ databases">
        <authorList>
            <person name="Otto D Thomas"/>
            <person name="Naeem Raeece"/>
        </authorList>
    </citation>
    <scope>NUCLEOTIDE SEQUENCE</scope>
</reference>
<name>A0A0G4HW39_9ALVE</name>
<gene>
    <name evidence="2" type="ORF">Cvel_8969</name>
</gene>
<organism evidence="2">
    <name type="scientific">Chromera velia CCMP2878</name>
    <dbReference type="NCBI Taxonomy" id="1169474"/>
    <lineage>
        <taxon>Eukaryota</taxon>
        <taxon>Sar</taxon>
        <taxon>Alveolata</taxon>
        <taxon>Colpodellida</taxon>
        <taxon>Chromeraceae</taxon>
        <taxon>Chromera</taxon>
    </lineage>
</organism>
<feature type="compositionally biased region" description="Acidic residues" evidence="1">
    <location>
        <begin position="170"/>
        <end position="190"/>
    </location>
</feature>
<dbReference type="EMBL" id="CDMZ01004109">
    <property type="protein sequence ID" value="CEM48672.1"/>
    <property type="molecule type" value="Genomic_DNA"/>
</dbReference>
<feature type="region of interest" description="Disordered" evidence="1">
    <location>
        <begin position="101"/>
        <end position="274"/>
    </location>
</feature>
<evidence type="ECO:0000256" key="1">
    <source>
        <dbReference type="SAM" id="MobiDB-lite"/>
    </source>
</evidence>
<accession>A0A0G4HW39</accession>
<proteinExistence type="predicted"/>